<evidence type="ECO:0000313" key="3">
    <source>
        <dbReference type="Proteomes" id="UP000317863"/>
    </source>
</evidence>
<dbReference type="AlphaFoldDB" id="A0A544QTB9"/>
<dbReference type="Proteomes" id="UP000317863">
    <property type="component" value="Unassembled WGS sequence"/>
</dbReference>
<comment type="caution">
    <text evidence="2">The sequence shown here is derived from an EMBL/GenBank/DDBJ whole genome shotgun (WGS) entry which is preliminary data.</text>
</comment>
<dbReference type="OrthoDB" id="9802987at2"/>
<keyword evidence="1 2" id="KW-0808">Transferase</keyword>
<reference evidence="2 3" key="1">
    <citation type="submission" date="2019-02" db="EMBL/GenBank/DDBJ databases">
        <title>Peptostreptococcaceae bacterium ZHW00191 nov., a new bacterium isolated from the human gut.</title>
        <authorList>
            <person name="Zhou H.-W."/>
            <person name="Chen X.-J."/>
        </authorList>
    </citation>
    <scope>NUCLEOTIDE SEQUENCE [LARGE SCALE GENOMIC DNA]</scope>
    <source>
        <strain evidence="2 3">ZHW00191</strain>
    </source>
</reference>
<sequence>MIPKIIHYVWIGGPKGNVENICINSWREKLPDYEIMEWNENTMDIESEIKGIRFLEECYKRKIWAFISDYIRIKKLYEYGGVYLDTDMQILKDITELLEDKKVVLGYESEEYVNCAIVATEKGNPFCKNLMEFYKKDIMESDLYTIPKVVTYMLSNKYKQIDRNNFSEGIYIYDQEYFYPFHFTEEFDYSCIKENTYGIHWWGKSWAKKRSYFLETKHMHGLEKIIKILKIFIKNSMIRFKKGA</sequence>
<gene>
    <name evidence="2" type="ORF">EXD82_09110</name>
</gene>
<protein>
    <submittedName>
        <fullName evidence="2">Glycosyltransferase</fullName>
    </submittedName>
</protein>
<proteinExistence type="predicted"/>
<dbReference type="InterPro" id="IPR029044">
    <property type="entry name" value="Nucleotide-diphossugar_trans"/>
</dbReference>
<dbReference type="InterPro" id="IPR007577">
    <property type="entry name" value="GlycoTrfase_DXD_sugar-bd_CS"/>
</dbReference>
<evidence type="ECO:0000313" key="2">
    <source>
        <dbReference type="EMBL" id="TQQ83938.1"/>
    </source>
</evidence>
<accession>A0A544QTB9</accession>
<dbReference type="Pfam" id="PF04488">
    <property type="entry name" value="Gly_transf_sug"/>
    <property type="match status" value="1"/>
</dbReference>
<dbReference type="InterPro" id="IPR051706">
    <property type="entry name" value="Glycosyltransferase_domain"/>
</dbReference>
<dbReference type="Gene3D" id="3.90.550.20">
    <property type="match status" value="1"/>
</dbReference>
<evidence type="ECO:0000256" key="1">
    <source>
        <dbReference type="ARBA" id="ARBA00022679"/>
    </source>
</evidence>
<dbReference type="EMBL" id="SGJB01000019">
    <property type="protein sequence ID" value="TQQ83938.1"/>
    <property type="molecule type" value="Genomic_DNA"/>
</dbReference>
<dbReference type="GO" id="GO:0016020">
    <property type="term" value="C:membrane"/>
    <property type="evidence" value="ECO:0007669"/>
    <property type="project" value="GOC"/>
</dbReference>
<dbReference type="SUPFAM" id="SSF53448">
    <property type="entry name" value="Nucleotide-diphospho-sugar transferases"/>
    <property type="match status" value="1"/>
</dbReference>
<organism evidence="2 3">
    <name type="scientific">Peptacetobacter hominis</name>
    <dbReference type="NCBI Taxonomy" id="2743610"/>
    <lineage>
        <taxon>Bacteria</taxon>
        <taxon>Bacillati</taxon>
        <taxon>Bacillota</taxon>
        <taxon>Clostridia</taxon>
        <taxon>Peptostreptococcales</taxon>
        <taxon>Peptostreptococcaceae</taxon>
        <taxon>Peptacetobacter</taxon>
    </lineage>
</organism>
<name>A0A544QTB9_9FIRM</name>
<dbReference type="PANTHER" id="PTHR32385">
    <property type="entry name" value="MANNOSYL PHOSPHORYLINOSITOL CERAMIDE SYNTHASE"/>
    <property type="match status" value="1"/>
</dbReference>
<dbReference type="GO" id="GO:0051999">
    <property type="term" value="P:mannosyl-inositol phosphorylceramide biosynthetic process"/>
    <property type="evidence" value="ECO:0007669"/>
    <property type="project" value="TreeGrafter"/>
</dbReference>
<keyword evidence="3" id="KW-1185">Reference proteome</keyword>
<dbReference type="GO" id="GO:0000030">
    <property type="term" value="F:mannosyltransferase activity"/>
    <property type="evidence" value="ECO:0007669"/>
    <property type="project" value="TreeGrafter"/>
</dbReference>
<dbReference type="RefSeq" id="WP_142536605.1">
    <property type="nucleotide sequence ID" value="NZ_SGJB01000019.1"/>
</dbReference>
<dbReference type="PANTHER" id="PTHR32385:SF15">
    <property type="entry name" value="INOSITOL PHOSPHOCERAMIDE MANNOSYLTRANSFERASE 1"/>
    <property type="match status" value="1"/>
</dbReference>